<dbReference type="GO" id="GO:0015413">
    <property type="term" value="F:ABC-type nickel transporter activity"/>
    <property type="evidence" value="ECO:0007669"/>
    <property type="project" value="UniProtKB-EC"/>
</dbReference>
<dbReference type="InterPro" id="IPR003439">
    <property type="entry name" value="ABC_transporter-like_ATP-bd"/>
</dbReference>
<dbReference type="PANTHER" id="PTHR43297:SF13">
    <property type="entry name" value="NICKEL ABC TRANSPORTER, ATP-BINDING PROTEIN"/>
    <property type="match status" value="1"/>
</dbReference>
<comment type="caution">
    <text evidence="17">The sequence shown here is derived from an EMBL/GenBank/DDBJ whole genome shotgun (WGS) entry which is preliminary data.</text>
</comment>
<dbReference type="SMART" id="SM00382">
    <property type="entry name" value="AAA"/>
    <property type="match status" value="2"/>
</dbReference>
<dbReference type="InterPro" id="IPR050388">
    <property type="entry name" value="ABC_Ni/Peptide_Import"/>
</dbReference>
<evidence type="ECO:0000256" key="7">
    <source>
        <dbReference type="ARBA" id="ARBA00022840"/>
    </source>
</evidence>
<evidence type="ECO:0000256" key="15">
    <source>
        <dbReference type="ARBA" id="ARBA00048610"/>
    </source>
</evidence>
<evidence type="ECO:0000256" key="5">
    <source>
        <dbReference type="ARBA" id="ARBA00022596"/>
    </source>
</evidence>
<comment type="subunit">
    <text evidence="12">The complex is composed of two ATP-binding proteins (NikD and NikE), two transmembrane proteins (NikB and NikC) and a solute-binding protein (NikA).</text>
</comment>
<dbReference type="SUPFAM" id="SSF52540">
    <property type="entry name" value="P-loop containing nucleoside triphosphate hydrolases"/>
    <property type="match status" value="2"/>
</dbReference>
<dbReference type="InterPro" id="IPR027417">
    <property type="entry name" value="P-loop_NTPase"/>
</dbReference>
<dbReference type="GO" id="GO:0005886">
    <property type="term" value="C:plasma membrane"/>
    <property type="evidence" value="ECO:0007669"/>
    <property type="project" value="UniProtKB-SubCell"/>
</dbReference>
<proteinExistence type="inferred from homology"/>
<dbReference type="NCBIfam" id="TIGR01727">
    <property type="entry name" value="oligo_HPY"/>
    <property type="match status" value="1"/>
</dbReference>
<evidence type="ECO:0000256" key="11">
    <source>
        <dbReference type="ARBA" id="ARBA00023136"/>
    </source>
</evidence>
<keyword evidence="6" id="KW-0547">Nucleotide-binding</keyword>
<name>A0A316TGQ8_9ACTN</name>
<organism evidence="17 18">
    <name type="scientific">Nocardioides silvaticus</name>
    <dbReference type="NCBI Taxonomy" id="2201891"/>
    <lineage>
        <taxon>Bacteria</taxon>
        <taxon>Bacillati</taxon>
        <taxon>Actinomycetota</taxon>
        <taxon>Actinomycetes</taxon>
        <taxon>Propionibacteriales</taxon>
        <taxon>Nocardioidaceae</taxon>
        <taxon>Nocardioides</taxon>
    </lineage>
</organism>
<keyword evidence="7 17" id="KW-0067">ATP-binding</keyword>
<keyword evidence="18" id="KW-1185">Reference proteome</keyword>
<evidence type="ECO:0000256" key="13">
    <source>
        <dbReference type="ARBA" id="ARBA00039098"/>
    </source>
</evidence>
<dbReference type="OrthoDB" id="5357528at2"/>
<dbReference type="GO" id="GO:0005524">
    <property type="term" value="F:ATP binding"/>
    <property type="evidence" value="ECO:0007669"/>
    <property type="project" value="UniProtKB-KW"/>
</dbReference>
<evidence type="ECO:0000256" key="2">
    <source>
        <dbReference type="ARBA" id="ARBA00005417"/>
    </source>
</evidence>
<evidence type="ECO:0000256" key="10">
    <source>
        <dbReference type="ARBA" id="ARBA00023112"/>
    </source>
</evidence>
<feature type="domain" description="ABC transporter" evidence="16">
    <location>
        <begin position="357"/>
        <end position="596"/>
    </location>
</feature>
<accession>A0A316TGQ8</accession>
<dbReference type="CDD" id="cd03257">
    <property type="entry name" value="ABC_NikE_OppD_transporters"/>
    <property type="match status" value="2"/>
</dbReference>
<evidence type="ECO:0000256" key="14">
    <source>
        <dbReference type="ARBA" id="ARBA00044143"/>
    </source>
</evidence>
<reference evidence="17 18" key="1">
    <citation type="submission" date="2018-05" db="EMBL/GenBank/DDBJ databases">
        <title>Nocardioides silvaticus genome.</title>
        <authorList>
            <person name="Li C."/>
            <person name="Wang G."/>
        </authorList>
    </citation>
    <scope>NUCLEOTIDE SEQUENCE [LARGE SCALE GENOMIC DNA]</scope>
    <source>
        <strain evidence="17 18">CCTCC AB 2018079</strain>
    </source>
</reference>
<evidence type="ECO:0000256" key="9">
    <source>
        <dbReference type="ARBA" id="ARBA00023065"/>
    </source>
</evidence>
<keyword evidence="3" id="KW-0813">Transport</keyword>
<keyword evidence="4" id="KW-1003">Cell membrane</keyword>
<dbReference type="Pfam" id="PF00005">
    <property type="entry name" value="ABC_tran"/>
    <property type="match status" value="2"/>
</dbReference>
<gene>
    <name evidence="17" type="ORF">DJ010_11410</name>
</gene>
<dbReference type="PANTHER" id="PTHR43297">
    <property type="entry name" value="OLIGOPEPTIDE TRANSPORT ATP-BINDING PROTEIN APPD"/>
    <property type="match status" value="1"/>
</dbReference>
<protein>
    <recommendedName>
        <fullName evidence="14">Nickel import system ATP-binding protein NikD</fullName>
        <ecNumber evidence="13">7.2.2.11</ecNumber>
    </recommendedName>
</protein>
<evidence type="ECO:0000313" key="18">
    <source>
        <dbReference type="Proteomes" id="UP000245507"/>
    </source>
</evidence>
<keyword evidence="5" id="KW-0533">Nickel</keyword>
<dbReference type="Gene3D" id="3.40.50.300">
    <property type="entry name" value="P-loop containing nucleotide triphosphate hydrolases"/>
    <property type="match status" value="2"/>
</dbReference>
<dbReference type="AlphaFoldDB" id="A0A316TGQ8"/>
<evidence type="ECO:0000256" key="12">
    <source>
        <dbReference type="ARBA" id="ARBA00038669"/>
    </source>
</evidence>
<dbReference type="GO" id="GO:0016887">
    <property type="term" value="F:ATP hydrolysis activity"/>
    <property type="evidence" value="ECO:0007669"/>
    <property type="project" value="InterPro"/>
</dbReference>
<evidence type="ECO:0000256" key="3">
    <source>
        <dbReference type="ARBA" id="ARBA00022448"/>
    </source>
</evidence>
<dbReference type="InterPro" id="IPR013563">
    <property type="entry name" value="Oligopep_ABC_C"/>
</dbReference>
<sequence>MATTTPDAGQGHEVRATTGLIIEDLGVSLTGREVDVVDDIDLVLKPGEVVGLVGESGSGKTTVGTSLLNYSRAGAFISSGKVLLEDRDVLKMHWKEVRKLRGEEIAYVPQDPASALNPSIRIGKQLVELQQLRGIGTSESRLQAARDGLAEVGLPTDDEFLKRYAHQLSGGQVQRVALAMAFLPKPKVLVLDEPTTGLDVTTQKMVLDTMAELCRAYGVSALYVTHDLAVVANIADRVAVMYAGQIAELGPRDTIFANPAHPYTRALLDSIPHLSQARALKGIPGRTPSPGRRPDGCRFNDRCAFVVDRCRQEVPELRTVAPEHEARCHRVGEIGTWDINLGTVPDADPEKPRDVILSVERLDVFYGRKHVVHDVSFNLAKGEVVALVGESGSGKTTISRSVGGLHKDWTGDITFEGRRLANSARRRSADDRRRMQYIFQNPYLSLNPRLSIEQIIKRPMELFGLAKGKEATERVVELMGQVALGSQMLHYPASRLSGGERQRVAIARALAAEPDVMICDEITSALDVSVQGSIVELLEGLRLERGISMLFVTHNLALVRSIAARVEILQAGRVVEAGSVVTVMDTPQQDYTRKLLSNSPRID</sequence>
<dbReference type="PROSITE" id="PS00211">
    <property type="entry name" value="ABC_TRANSPORTER_1"/>
    <property type="match status" value="1"/>
</dbReference>
<comment type="catalytic activity">
    <reaction evidence="15">
        <text>Ni(2+)(out) + ATP + H2O = Ni(2+)(in) + ADP + phosphate + H(+)</text>
        <dbReference type="Rhea" id="RHEA:15557"/>
        <dbReference type="ChEBI" id="CHEBI:15377"/>
        <dbReference type="ChEBI" id="CHEBI:15378"/>
        <dbReference type="ChEBI" id="CHEBI:30616"/>
        <dbReference type="ChEBI" id="CHEBI:43474"/>
        <dbReference type="ChEBI" id="CHEBI:49786"/>
        <dbReference type="ChEBI" id="CHEBI:456216"/>
        <dbReference type="EC" id="7.2.2.11"/>
    </reaction>
    <physiologicalReaction direction="left-to-right" evidence="15">
        <dbReference type="Rhea" id="RHEA:15558"/>
    </physiologicalReaction>
</comment>
<dbReference type="PROSITE" id="PS50893">
    <property type="entry name" value="ABC_TRANSPORTER_2"/>
    <property type="match status" value="2"/>
</dbReference>
<evidence type="ECO:0000256" key="4">
    <source>
        <dbReference type="ARBA" id="ARBA00022475"/>
    </source>
</evidence>
<evidence type="ECO:0000313" key="17">
    <source>
        <dbReference type="EMBL" id="PWN02978.1"/>
    </source>
</evidence>
<dbReference type="Proteomes" id="UP000245507">
    <property type="component" value="Unassembled WGS sequence"/>
</dbReference>
<evidence type="ECO:0000256" key="6">
    <source>
        <dbReference type="ARBA" id="ARBA00022741"/>
    </source>
</evidence>
<evidence type="ECO:0000256" key="1">
    <source>
        <dbReference type="ARBA" id="ARBA00004202"/>
    </source>
</evidence>
<dbReference type="GO" id="GO:0015833">
    <property type="term" value="P:peptide transport"/>
    <property type="evidence" value="ECO:0007669"/>
    <property type="project" value="InterPro"/>
</dbReference>
<dbReference type="RefSeq" id="WP_109693780.1">
    <property type="nucleotide sequence ID" value="NZ_QGDD01000004.1"/>
</dbReference>
<dbReference type="InterPro" id="IPR017871">
    <property type="entry name" value="ABC_transporter-like_CS"/>
</dbReference>
<evidence type="ECO:0000259" key="16">
    <source>
        <dbReference type="PROSITE" id="PS50893"/>
    </source>
</evidence>
<dbReference type="FunFam" id="3.40.50.300:FF:000016">
    <property type="entry name" value="Oligopeptide ABC transporter ATP-binding component"/>
    <property type="match status" value="1"/>
</dbReference>
<keyword evidence="10" id="KW-0921">Nickel transport</keyword>
<dbReference type="Pfam" id="PF08352">
    <property type="entry name" value="oligo_HPY"/>
    <property type="match status" value="1"/>
</dbReference>
<keyword evidence="9" id="KW-0406">Ion transport</keyword>
<feature type="domain" description="ABC transporter" evidence="16">
    <location>
        <begin position="20"/>
        <end position="268"/>
    </location>
</feature>
<dbReference type="EMBL" id="QGDD01000004">
    <property type="protein sequence ID" value="PWN02978.1"/>
    <property type="molecule type" value="Genomic_DNA"/>
</dbReference>
<evidence type="ECO:0000256" key="8">
    <source>
        <dbReference type="ARBA" id="ARBA00022967"/>
    </source>
</evidence>
<dbReference type="NCBIfam" id="NF008453">
    <property type="entry name" value="PRK11308.1"/>
    <property type="match status" value="2"/>
</dbReference>
<keyword evidence="11" id="KW-0472">Membrane</keyword>
<comment type="subcellular location">
    <subcellularLocation>
        <location evidence="1">Cell membrane</location>
        <topology evidence="1">Peripheral membrane protein</topology>
    </subcellularLocation>
</comment>
<dbReference type="EC" id="7.2.2.11" evidence="13"/>
<keyword evidence="8" id="KW-1278">Translocase</keyword>
<comment type="similarity">
    <text evidence="2">Belongs to the ABC transporter superfamily.</text>
</comment>
<dbReference type="InterPro" id="IPR003593">
    <property type="entry name" value="AAA+_ATPase"/>
</dbReference>